<proteinExistence type="predicted"/>
<protein>
    <submittedName>
        <fullName evidence="1">Uncharacterized protein</fullName>
    </submittedName>
</protein>
<accession>A0A3G3LWG5</accession>
<evidence type="ECO:0000313" key="2">
    <source>
        <dbReference type="Proteomes" id="UP000279846"/>
    </source>
</evidence>
<dbReference type="Proteomes" id="UP000279846">
    <property type="component" value="Segment"/>
</dbReference>
<name>A0A3G3LWG5_9CAUD</name>
<dbReference type="RefSeq" id="YP_010099032.1">
    <property type="nucleotide sequence ID" value="NC_055772.1"/>
</dbReference>
<organism evidence="1 2">
    <name type="scientific">Corynebacterium phage Kimchi1738</name>
    <dbReference type="NCBI Taxonomy" id="2483719"/>
    <lineage>
        <taxon>Viruses</taxon>
        <taxon>Duplodnaviria</taxon>
        <taxon>Heunggongvirae</taxon>
        <taxon>Uroviricota</taxon>
        <taxon>Caudoviricetes</taxon>
        <taxon>Zierdtviridae</taxon>
        <taxon>Toshachvirinae</taxon>
        <taxon>Ceetrepovirus</taxon>
        <taxon>Ceetrepovirus kimchi1738</taxon>
    </lineage>
</organism>
<gene>
    <name evidence="1" type="primary">54</name>
    <name evidence="1" type="ORF">KIMCHI1738_54</name>
</gene>
<dbReference type="KEGG" id="vg:65116716"/>
<reference evidence="1 2" key="1">
    <citation type="submission" date="2018-09" db="EMBL/GenBank/DDBJ databases">
        <authorList>
            <person name="Aaron K.S."/>
            <person name="Aaron A."/>
            <person name="Almond C.M."/>
            <person name="Armstrong D.J."/>
            <person name="Arnold T.D."/>
            <person name="Atiyeh M."/>
            <person name="Austin C.J."/>
            <person name="Baker T.S."/>
            <person name="Bilger V.C."/>
            <person name="Boggan A.O."/>
            <person name="Cadieux A.J."/>
            <person name="Carroll K."/>
            <person name="Castro M.I."/>
            <person name="Cole A.L."/>
            <person name="Coleman K.V."/>
            <person name="Copeland L.C."/>
            <person name="Dickinson S.A."/>
            <person name="Earl J.S."/>
            <person name="Esekhaigbe O.A."/>
            <person name="Everett B.E."/>
            <person name="Everhardt M.B."/>
            <person name="Foster K.E."/>
            <person name="Galloway E."/>
            <person name="Glover L."/>
            <person name="Gregory K.R."/>
            <person name="Gunn D.S."/>
            <person name="Hall H.D."/>
            <person name="Hancock R.E."/>
            <person name="Hauth J.T."/>
            <person name="Hawkins C.P."/>
            <person name="Hayes H.S."/>
            <person name="Heathcock S."/>
            <person name="Hill C.D."/>
            <person name="Hill T."/>
            <person name="Ibe-Cumba A.M."/>
            <person name="Israil A.R."/>
            <person name="Jackson B.R."/>
            <person name="Jones K.L."/>
            <person name="King G.B."/>
            <person name="Last N.R."/>
            <person name="Lee C.E."/>
            <person name="Leger A.E."/>
            <person name="Lindley S.B."/>
            <person name="Martinez M."/>
            <person name="McKinney W.R."/>
            <person name="McWhirter S."/>
            <person name="Mercer J.M."/>
            <person name="Nachajski K."/>
            <person name="Newton M.A."/>
            <person name="Nguyen M.T."/>
            <person name="Northington A.L."/>
            <person name="Nuss P.C."/>
            <person name="Osborn S.L."/>
            <person name="Ozley R.E."/>
            <person name="Palmieri J.N."/>
            <person name="Perry C.A."/>
            <person name="Plump L.M."/>
            <person name="Prewitt D.E."/>
            <person name="Rafferty A.M."/>
            <person name="Rafford M.E."/>
            <person name="Ragland C.L."/>
            <person name="Ragland J.L."/>
            <person name="Reynolds H.A."/>
            <person name="Robbins T.J."/>
            <person name="Ryan A.D."/>
            <person name="Sharit M.C."/>
            <person name="Sharp M.L."/>
            <person name="Simpson D.M."/>
            <person name="Simpson A."/>
            <person name="Smith S.P."/>
            <person name="Smith M.E."/>
            <person name="Springer J.G."/>
            <person name="Standridge B."/>
            <person name="Stickley J.L."/>
            <person name="Strain M.R."/>
            <person name="Walker T.L."/>
            <person name="Weeks A.C."/>
            <person name="Williamson J."/>
            <person name="Quinn C.E."/>
            <person name="Monti D.L."/>
            <person name="Claughton R.M."/>
            <person name="Riley T.A."/>
            <person name="Yancie K.G."/>
            <person name="Brown C.E."/>
            <person name="Garlena R.A."/>
            <person name="Russell D.A."/>
            <person name="Pope W.H."/>
            <person name="Jacobs-Sera D."/>
            <person name="Hatfull G.F."/>
        </authorList>
    </citation>
    <scope>NUCLEOTIDE SEQUENCE [LARGE SCALE GENOMIC DNA]</scope>
</reference>
<dbReference type="EMBL" id="MH926057">
    <property type="protein sequence ID" value="AYQ98441.1"/>
    <property type="molecule type" value="Genomic_DNA"/>
</dbReference>
<evidence type="ECO:0000313" key="1">
    <source>
        <dbReference type="EMBL" id="AYQ98441.1"/>
    </source>
</evidence>
<dbReference type="GeneID" id="65116716"/>
<keyword evidence="2" id="KW-1185">Reference proteome</keyword>
<sequence>MTKTLADMTPDERQACVGMWCKIGENWLIIMWIDGDEVGLTSPAWTTPFFETAAKITPRFDIPRAWMPDGTPVKDA</sequence>